<feature type="compositionally biased region" description="Basic and acidic residues" evidence="1">
    <location>
        <begin position="9"/>
        <end position="23"/>
    </location>
</feature>
<dbReference type="EMBL" id="JAMZMK010010703">
    <property type="protein sequence ID" value="KAI7730610.1"/>
    <property type="molecule type" value="Genomic_DNA"/>
</dbReference>
<dbReference type="AlphaFoldDB" id="A0AAD5BW99"/>
<dbReference type="Proteomes" id="UP001206925">
    <property type="component" value="Unassembled WGS sequence"/>
</dbReference>
<organism evidence="3 4">
    <name type="scientific">Ambrosia artemisiifolia</name>
    <name type="common">Common ragweed</name>
    <dbReference type="NCBI Taxonomy" id="4212"/>
    <lineage>
        <taxon>Eukaryota</taxon>
        <taxon>Viridiplantae</taxon>
        <taxon>Streptophyta</taxon>
        <taxon>Embryophyta</taxon>
        <taxon>Tracheophyta</taxon>
        <taxon>Spermatophyta</taxon>
        <taxon>Magnoliopsida</taxon>
        <taxon>eudicotyledons</taxon>
        <taxon>Gunneridae</taxon>
        <taxon>Pentapetalae</taxon>
        <taxon>asterids</taxon>
        <taxon>campanulids</taxon>
        <taxon>Asterales</taxon>
        <taxon>Asteraceae</taxon>
        <taxon>Asteroideae</taxon>
        <taxon>Heliantheae alliance</taxon>
        <taxon>Heliantheae</taxon>
        <taxon>Ambrosia</taxon>
    </lineage>
</organism>
<evidence type="ECO:0000256" key="2">
    <source>
        <dbReference type="SAM" id="Phobius"/>
    </source>
</evidence>
<feature type="region of interest" description="Disordered" evidence="1">
    <location>
        <begin position="1"/>
        <end position="23"/>
    </location>
</feature>
<evidence type="ECO:0000313" key="4">
    <source>
        <dbReference type="Proteomes" id="UP001206925"/>
    </source>
</evidence>
<keyword evidence="2" id="KW-0472">Membrane</keyword>
<keyword evidence="2" id="KW-0812">Transmembrane</keyword>
<proteinExistence type="predicted"/>
<evidence type="ECO:0000256" key="1">
    <source>
        <dbReference type="SAM" id="MobiDB-lite"/>
    </source>
</evidence>
<comment type="caution">
    <text evidence="3">The sequence shown here is derived from an EMBL/GenBank/DDBJ whole genome shotgun (WGS) entry which is preliminary data.</text>
</comment>
<feature type="transmembrane region" description="Helical" evidence="2">
    <location>
        <begin position="35"/>
        <end position="53"/>
    </location>
</feature>
<protein>
    <submittedName>
        <fullName evidence="3">Uncharacterized protein</fullName>
    </submittedName>
</protein>
<keyword evidence="2" id="KW-1133">Transmembrane helix</keyword>
<name>A0AAD5BW99_AMBAR</name>
<evidence type="ECO:0000313" key="3">
    <source>
        <dbReference type="EMBL" id="KAI7730610.1"/>
    </source>
</evidence>
<reference evidence="3" key="1">
    <citation type="submission" date="2022-06" db="EMBL/GenBank/DDBJ databases">
        <title>Uncovering the hologenomic basis of an extraordinary plant invasion.</title>
        <authorList>
            <person name="Bieker V.C."/>
            <person name="Martin M.D."/>
            <person name="Gilbert T."/>
            <person name="Hodgins K."/>
            <person name="Battlay P."/>
            <person name="Petersen B."/>
            <person name="Wilson J."/>
        </authorList>
    </citation>
    <scope>NUCLEOTIDE SEQUENCE</scope>
    <source>
        <strain evidence="3">AA19_3_7</strain>
        <tissue evidence="3">Leaf</tissue>
    </source>
</reference>
<sequence>MYSTIDINESTREATRCNEATTEARKRSEKHVKRFLLVFGLSGLWKVITYFIVE</sequence>
<accession>A0AAD5BW99</accession>
<gene>
    <name evidence="3" type="ORF">M8C21_009105</name>
</gene>
<keyword evidence="4" id="KW-1185">Reference proteome</keyword>